<accession>A0A0C2WHU0</accession>
<feature type="domain" description="Winged helix-turn helix" evidence="2">
    <location>
        <begin position="86"/>
        <end position="136"/>
    </location>
</feature>
<protein>
    <recommendedName>
        <fullName evidence="5">Tc1-like transposase DDE domain-containing protein</fullName>
    </recommendedName>
</protein>
<dbReference type="HOGENOM" id="CLU_056788_1_0_1"/>
<dbReference type="Pfam" id="PF13592">
    <property type="entry name" value="HTH_33"/>
    <property type="match status" value="1"/>
</dbReference>
<dbReference type="Gene3D" id="3.30.420.10">
    <property type="entry name" value="Ribonuclease H-like superfamily/Ribonuclease H"/>
    <property type="match status" value="1"/>
</dbReference>
<evidence type="ECO:0000259" key="2">
    <source>
        <dbReference type="Pfam" id="PF13592"/>
    </source>
</evidence>
<gene>
    <name evidence="3" type="ORF">M378DRAFT_17709</name>
</gene>
<evidence type="ECO:0008006" key="5">
    <source>
        <dbReference type="Google" id="ProtNLM"/>
    </source>
</evidence>
<dbReference type="GO" id="GO:0003676">
    <property type="term" value="F:nucleic acid binding"/>
    <property type="evidence" value="ECO:0007669"/>
    <property type="project" value="InterPro"/>
</dbReference>
<dbReference type="InParanoid" id="A0A0C2WHU0"/>
<dbReference type="PANTHER" id="PTHR46564:SF1">
    <property type="entry name" value="TRANSPOSASE"/>
    <property type="match status" value="1"/>
</dbReference>
<reference evidence="3 4" key="1">
    <citation type="submission" date="2014-04" db="EMBL/GenBank/DDBJ databases">
        <title>Evolutionary Origins and Diversification of the Mycorrhizal Mutualists.</title>
        <authorList>
            <consortium name="DOE Joint Genome Institute"/>
            <consortium name="Mycorrhizal Genomics Consortium"/>
            <person name="Kohler A."/>
            <person name="Kuo A."/>
            <person name="Nagy L.G."/>
            <person name="Floudas D."/>
            <person name="Copeland A."/>
            <person name="Barry K.W."/>
            <person name="Cichocki N."/>
            <person name="Veneault-Fourrey C."/>
            <person name="LaButti K."/>
            <person name="Lindquist E.A."/>
            <person name="Lipzen A."/>
            <person name="Lundell T."/>
            <person name="Morin E."/>
            <person name="Murat C."/>
            <person name="Riley R."/>
            <person name="Ohm R."/>
            <person name="Sun H."/>
            <person name="Tunlid A."/>
            <person name="Henrissat B."/>
            <person name="Grigoriev I.V."/>
            <person name="Hibbett D.S."/>
            <person name="Martin F."/>
        </authorList>
    </citation>
    <scope>NUCLEOTIDE SEQUENCE [LARGE SCALE GENOMIC DNA]</scope>
    <source>
        <strain evidence="3 4">Koide BX008</strain>
    </source>
</reference>
<evidence type="ECO:0000313" key="3">
    <source>
        <dbReference type="EMBL" id="KIL55693.1"/>
    </source>
</evidence>
<dbReference type="EMBL" id="KN818483">
    <property type="protein sequence ID" value="KIL55693.1"/>
    <property type="molecule type" value="Genomic_DNA"/>
</dbReference>
<dbReference type="InterPro" id="IPR009057">
    <property type="entry name" value="Homeodomain-like_sf"/>
</dbReference>
<dbReference type="InterPro" id="IPR038717">
    <property type="entry name" value="Tc1-like_DDE_dom"/>
</dbReference>
<evidence type="ECO:0000259" key="1">
    <source>
        <dbReference type="Pfam" id="PF13358"/>
    </source>
</evidence>
<dbReference type="NCBIfam" id="NF033545">
    <property type="entry name" value="transpos_IS630"/>
    <property type="match status" value="1"/>
</dbReference>
<name>A0A0C2WHU0_AMAMK</name>
<organism evidence="3 4">
    <name type="scientific">Amanita muscaria (strain Koide BX008)</name>
    <dbReference type="NCBI Taxonomy" id="946122"/>
    <lineage>
        <taxon>Eukaryota</taxon>
        <taxon>Fungi</taxon>
        <taxon>Dikarya</taxon>
        <taxon>Basidiomycota</taxon>
        <taxon>Agaricomycotina</taxon>
        <taxon>Agaricomycetes</taxon>
        <taxon>Agaricomycetidae</taxon>
        <taxon>Agaricales</taxon>
        <taxon>Pluteineae</taxon>
        <taxon>Amanitaceae</taxon>
        <taxon>Amanita</taxon>
    </lineage>
</organism>
<dbReference type="SUPFAM" id="SSF46689">
    <property type="entry name" value="Homeodomain-like"/>
    <property type="match status" value="1"/>
</dbReference>
<dbReference type="InterPro" id="IPR036397">
    <property type="entry name" value="RNaseH_sf"/>
</dbReference>
<sequence length="327" mass="37955">MVRGRPLSDGLRAVILNMSISMDIPSIIHHTRCKKRTIERVLSDYRRRGTVMRDHLRELRGAKCVLTAADVRFLRGTVRHSPEIYLDEMQEIMEDRLGVDVSESTIWRALRRSGFTLKKLTRQALERSAIKRARFRYQCGRQYTPEQIVFVDESSFDRRTSLRGRAWALRGQRAVRKSFFVRGKRYSLLPALSLEGMLHVKIVEGSFTTVLFEEFIDGLLNKMQPFPAKNSVIILDNARIHKHPWIMEKIEERGMRVMFLPPYSPDYNPIELAFSVIKAFVRRDGTLGREDVDQGIDDTYVYLHLLEAAYSITGDDALGFYHHCGYI</sequence>
<dbReference type="OrthoDB" id="2266637at2759"/>
<evidence type="ECO:0000313" key="4">
    <source>
        <dbReference type="Proteomes" id="UP000054549"/>
    </source>
</evidence>
<dbReference type="InterPro" id="IPR047655">
    <property type="entry name" value="Transpos_IS630-like"/>
</dbReference>
<keyword evidence="4" id="KW-1185">Reference proteome</keyword>
<feature type="domain" description="Tc1-like transposase DDE" evidence="1">
    <location>
        <begin position="147"/>
        <end position="283"/>
    </location>
</feature>
<dbReference type="Pfam" id="PF13358">
    <property type="entry name" value="DDE_3"/>
    <property type="match status" value="1"/>
</dbReference>
<dbReference type="Proteomes" id="UP000054549">
    <property type="component" value="Unassembled WGS sequence"/>
</dbReference>
<proteinExistence type="predicted"/>
<dbReference type="InterPro" id="IPR025959">
    <property type="entry name" value="Winged_HTH_dom"/>
</dbReference>
<dbReference type="AlphaFoldDB" id="A0A0C2WHU0"/>
<dbReference type="PANTHER" id="PTHR46564">
    <property type="entry name" value="TRANSPOSASE"/>
    <property type="match status" value="1"/>
</dbReference>
<dbReference type="STRING" id="946122.A0A0C2WHU0"/>